<dbReference type="Gene3D" id="3.30.470.10">
    <property type="match status" value="1"/>
</dbReference>
<dbReference type="InterPro" id="IPR001544">
    <property type="entry name" value="Aminotrans_IV"/>
</dbReference>
<reference evidence="11 12" key="1">
    <citation type="journal article" date="2014" name="Genome Announc.">
        <title>Draft Genome Sequence of the Iron-Oxidizing, Acidophilic, and Halotolerant 'Thiobacillus prosperus' Type Strain DSM 5130.</title>
        <authorList>
            <person name="Ossandon F.J."/>
            <person name="Cardenas J.P."/>
            <person name="Corbett M."/>
            <person name="Quatrini R."/>
            <person name="Holmes D.S."/>
            <person name="Watkin E."/>
        </authorList>
    </citation>
    <scope>NUCLEOTIDE SEQUENCE [LARGE SCALE GENOMIC DNA]</scope>
    <source>
        <strain evidence="11 12">DSM 5130</strain>
    </source>
</reference>
<dbReference type="InterPro" id="IPR043131">
    <property type="entry name" value="BCAT-like_N"/>
</dbReference>
<dbReference type="PANTHER" id="PTHR42743">
    <property type="entry name" value="AMINO-ACID AMINOTRANSFERASE"/>
    <property type="match status" value="1"/>
</dbReference>
<proteinExistence type="inferred from homology"/>
<protein>
    <recommendedName>
        <fullName evidence="9">Aminodeoxychorismate lyase</fullName>
        <ecNumber evidence="6">4.1.3.38</ecNumber>
    </recommendedName>
    <alternativeName>
        <fullName evidence="10">4-amino-4-deoxychorismate lyase</fullName>
    </alternativeName>
</protein>
<comment type="pathway">
    <text evidence="5">Cofactor biosynthesis; tetrahydrofolate biosynthesis; 4-aminobenzoate from chorismate: step 2/2.</text>
</comment>
<keyword evidence="12" id="KW-1185">Reference proteome</keyword>
<comment type="similarity">
    <text evidence="2">Belongs to the class-IV pyridoxal-phosphate-dependent aminotransferase family.</text>
</comment>
<evidence type="ECO:0000256" key="10">
    <source>
        <dbReference type="ARBA" id="ARBA00080135"/>
    </source>
</evidence>
<dbReference type="AlphaFoldDB" id="A0A1A6C6E4"/>
<evidence type="ECO:0000256" key="3">
    <source>
        <dbReference type="ARBA" id="ARBA00022898"/>
    </source>
</evidence>
<dbReference type="GO" id="GO:0008483">
    <property type="term" value="F:transaminase activity"/>
    <property type="evidence" value="ECO:0007669"/>
    <property type="project" value="UniProtKB-KW"/>
</dbReference>
<dbReference type="InterPro" id="IPR036038">
    <property type="entry name" value="Aminotransferase-like"/>
</dbReference>
<dbReference type="InterPro" id="IPR050571">
    <property type="entry name" value="Class-IV_PLP-Dep_Aminotrnsfr"/>
</dbReference>
<keyword evidence="3" id="KW-0663">Pyridoxal phosphate</keyword>
<dbReference type="EMBL" id="JQSG02000002">
    <property type="protein sequence ID" value="OBS10134.1"/>
    <property type="molecule type" value="Genomic_DNA"/>
</dbReference>
<dbReference type="GO" id="GO:0008696">
    <property type="term" value="F:4-amino-4-deoxychorismate lyase activity"/>
    <property type="evidence" value="ECO:0007669"/>
    <property type="project" value="UniProtKB-EC"/>
</dbReference>
<evidence type="ECO:0000256" key="5">
    <source>
        <dbReference type="ARBA" id="ARBA00035633"/>
    </source>
</evidence>
<organism evidence="11 12">
    <name type="scientific">Acidihalobacter prosperus</name>
    <dbReference type="NCBI Taxonomy" id="160660"/>
    <lineage>
        <taxon>Bacteria</taxon>
        <taxon>Pseudomonadati</taxon>
        <taxon>Pseudomonadota</taxon>
        <taxon>Gammaproteobacteria</taxon>
        <taxon>Chromatiales</taxon>
        <taxon>Ectothiorhodospiraceae</taxon>
        <taxon>Acidihalobacter</taxon>
    </lineage>
</organism>
<dbReference type="Gene3D" id="3.20.10.10">
    <property type="entry name" value="D-amino Acid Aminotransferase, subunit A, domain 2"/>
    <property type="match status" value="1"/>
</dbReference>
<dbReference type="FunFam" id="3.20.10.10:FF:000002">
    <property type="entry name" value="D-alanine aminotransferase"/>
    <property type="match status" value="1"/>
</dbReference>
<dbReference type="CDD" id="cd01558">
    <property type="entry name" value="D-AAT_like"/>
    <property type="match status" value="1"/>
</dbReference>
<keyword evidence="11" id="KW-0808">Transferase</keyword>
<evidence type="ECO:0000256" key="1">
    <source>
        <dbReference type="ARBA" id="ARBA00001933"/>
    </source>
</evidence>
<evidence type="ECO:0000256" key="9">
    <source>
        <dbReference type="ARBA" id="ARBA00069174"/>
    </source>
</evidence>
<comment type="cofactor">
    <cofactor evidence="1">
        <name>pyridoxal 5'-phosphate</name>
        <dbReference type="ChEBI" id="CHEBI:597326"/>
    </cofactor>
</comment>
<dbReference type="GO" id="GO:0008652">
    <property type="term" value="P:amino acid biosynthetic process"/>
    <property type="evidence" value="ECO:0007669"/>
    <property type="project" value="UniProtKB-ARBA"/>
</dbReference>
<dbReference type="GO" id="GO:0046656">
    <property type="term" value="P:folic acid biosynthetic process"/>
    <property type="evidence" value="ECO:0007669"/>
    <property type="project" value="UniProtKB-KW"/>
</dbReference>
<evidence type="ECO:0000256" key="8">
    <source>
        <dbReference type="ARBA" id="ARBA00054027"/>
    </source>
</evidence>
<comment type="function">
    <text evidence="8">Involved in the biosynthesis of p-aminobenzoate (PABA), a precursor of tetrahydrofolate. Converts 4-amino-4-deoxychorismate into 4-aminobenzoate (PABA) and pyruvate.</text>
</comment>
<dbReference type="Proteomes" id="UP000029273">
    <property type="component" value="Unassembled WGS sequence"/>
</dbReference>
<evidence type="ECO:0000256" key="4">
    <source>
        <dbReference type="ARBA" id="ARBA00022909"/>
    </source>
</evidence>
<dbReference type="GO" id="GO:0005829">
    <property type="term" value="C:cytosol"/>
    <property type="evidence" value="ECO:0007669"/>
    <property type="project" value="TreeGrafter"/>
</dbReference>
<keyword evidence="4" id="KW-0289">Folate biosynthesis</keyword>
<comment type="caution">
    <text evidence="11">The sequence shown here is derived from an EMBL/GenBank/DDBJ whole genome shotgun (WGS) entry which is preliminary data.</text>
</comment>
<evidence type="ECO:0000256" key="2">
    <source>
        <dbReference type="ARBA" id="ARBA00009320"/>
    </source>
</evidence>
<evidence type="ECO:0000256" key="7">
    <source>
        <dbReference type="ARBA" id="ARBA00049529"/>
    </source>
</evidence>
<dbReference type="SUPFAM" id="SSF56752">
    <property type="entry name" value="D-aminoacid aminotransferase-like PLP-dependent enzymes"/>
    <property type="match status" value="1"/>
</dbReference>
<evidence type="ECO:0000313" key="12">
    <source>
        <dbReference type="Proteomes" id="UP000029273"/>
    </source>
</evidence>
<dbReference type="OrthoDB" id="21319at2"/>
<keyword evidence="11" id="KW-0032">Aminotransferase</keyword>
<evidence type="ECO:0000256" key="6">
    <source>
        <dbReference type="ARBA" id="ARBA00035676"/>
    </source>
</evidence>
<comment type="catalytic activity">
    <reaction evidence="7">
        <text>4-amino-4-deoxychorismate = 4-aminobenzoate + pyruvate + H(+)</text>
        <dbReference type="Rhea" id="RHEA:16201"/>
        <dbReference type="ChEBI" id="CHEBI:15361"/>
        <dbReference type="ChEBI" id="CHEBI:15378"/>
        <dbReference type="ChEBI" id="CHEBI:17836"/>
        <dbReference type="ChEBI" id="CHEBI:58406"/>
        <dbReference type="EC" id="4.1.3.38"/>
    </reaction>
</comment>
<sequence length="289" mass="31409">MSRVYLNGRFLPLAEACVPVLDRGFLFGDGIYEVIPAYGGHLFRLTAHLDRLDASLAAVRIGNPHDRATWRALLQELVATAGPGDHSVYLQVTRGADVKRDHAFPAADVKPTVFAMTHPLRAPEPARLETGASARLMADTRWARCDIKAITLLPNVLLRQAALDAGDDEAILVRDGAVLEGSASSLFIVADGMLSTPPKGPALLPGVTRDLVLELAQRHGLPWAERAISETDLRRADEIWLTSSTREVMAVTRLDGQPVGDGRPGPVWRRMAEWYQDCKAALRAGGECP</sequence>
<dbReference type="RefSeq" id="WP_038088394.1">
    <property type="nucleotide sequence ID" value="NZ_JQSG02000002.1"/>
</dbReference>
<name>A0A1A6C6E4_9GAMM</name>
<dbReference type="Pfam" id="PF01063">
    <property type="entry name" value="Aminotran_4"/>
    <property type="match status" value="1"/>
</dbReference>
<dbReference type="EC" id="4.1.3.38" evidence="6"/>
<dbReference type="STRING" id="160660.BJI67_04395"/>
<evidence type="ECO:0000313" key="11">
    <source>
        <dbReference type="EMBL" id="OBS10134.1"/>
    </source>
</evidence>
<dbReference type="InterPro" id="IPR043132">
    <property type="entry name" value="BCAT-like_C"/>
</dbReference>
<accession>A0A1A6C6E4</accession>
<dbReference type="PANTHER" id="PTHR42743:SF10">
    <property type="entry name" value="D-ALANINE AMINOTRANSFERASE"/>
    <property type="match status" value="1"/>
</dbReference>
<gene>
    <name evidence="11" type="ORF">Thpro_021184</name>
</gene>